<dbReference type="SUPFAM" id="SSF49899">
    <property type="entry name" value="Concanavalin A-like lectins/glucanases"/>
    <property type="match status" value="1"/>
</dbReference>
<dbReference type="RefSeq" id="WP_204056273.1">
    <property type="nucleotide sequence ID" value="NZ_BAAAGP010000002.1"/>
</dbReference>
<dbReference type="Gene3D" id="2.60.120.200">
    <property type="match status" value="1"/>
</dbReference>
<accession>A0ABQ4FV09</accession>
<protein>
    <recommendedName>
        <fullName evidence="4">LamG domain-containing protein</fullName>
    </recommendedName>
</protein>
<sequence>MPGFELVVHHRYTSGSSADLSGHGNHGHSATRPDPDGMPFDGRGSRVVVFPSPSLADLGGVRARVRLRADALAERRTLVEGYLAFSFSIEPDGALLGSVYAGLQWHVLATAPGLVPTGRWVDVSFVYDGLDLMTLSVDGALAASREDNLGRVGGVEWPYGLNIGAWPDDDVRVFDGRMAEVWLWRLRR</sequence>
<dbReference type="InterPro" id="IPR013320">
    <property type="entry name" value="ConA-like_dom_sf"/>
</dbReference>
<comment type="caution">
    <text evidence="2">The sequence shown here is derived from an EMBL/GenBank/DDBJ whole genome shotgun (WGS) entry which is preliminary data.</text>
</comment>
<gene>
    <name evidence="2" type="ORF">Mco01_16480</name>
</gene>
<dbReference type="Pfam" id="PF13385">
    <property type="entry name" value="Laminin_G_3"/>
    <property type="match status" value="1"/>
</dbReference>
<proteinExistence type="predicted"/>
<evidence type="ECO:0008006" key="4">
    <source>
        <dbReference type="Google" id="ProtNLM"/>
    </source>
</evidence>
<dbReference type="Proteomes" id="UP000603904">
    <property type="component" value="Unassembled WGS sequence"/>
</dbReference>
<evidence type="ECO:0000313" key="2">
    <source>
        <dbReference type="EMBL" id="GIH38648.1"/>
    </source>
</evidence>
<evidence type="ECO:0000256" key="1">
    <source>
        <dbReference type="SAM" id="MobiDB-lite"/>
    </source>
</evidence>
<dbReference type="EMBL" id="BOOC01000005">
    <property type="protein sequence ID" value="GIH38648.1"/>
    <property type="molecule type" value="Genomic_DNA"/>
</dbReference>
<name>A0ABQ4FV09_9ACTN</name>
<keyword evidence="3" id="KW-1185">Reference proteome</keyword>
<evidence type="ECO:0000313" key="3">
    <source>
        <dbReference type="Proteomes" id="UP000603904"/>
    </source>
</evidence>
<organism evidence="2 3">
    <name type="scientific">Microbispora corallina</name>
    <dbReference type="NCBI Taxonomy" id="83302"/>
    <lineage>
        <taxon>Bacteria</taxon>
        <taxon>Bacillati</taxon>
        <taxon>Actinomycetota</taxon>
        <taxon>Actinomycetes</taxon>
        <taxon>Streptosporangiales</taxon>
        <taxon>Streptosporangiaceae</taxon>
        <taxon>Microbispora</taxon>
    </lineage>
</organism>
<reference evidence="2 3" key="1">
    <citation type="submission" date="2021-01" db="EMBL/GenBank/DDBJ databases">
        <title>Whole genome shotgun sequence of Microbispora corallina NBRC 16416.</title>
        <authorList>
            <person name="Komaki H."/>
            <person name="Tamura T."/>
        </authorList>
    </citation>
    <scope>NUCLEOTIDE SEQUENCE [LARGE SCALE GENOMIC DNA]</scope>
    <source>
        <strain evidence="2 3">NBRC 16416</strain>
    </source>
</reference>
<feature type="region of interest" description="Disordered" evidence="1">
    <location>
        <begin position="15"/>
        <end position="38"/>
    </location>
</feature>